<dbReference type="EMBL" id="FUWL01000014">
    <property type="protein sequence ID" value="SJZ68539.1"/>
    <property type="molecule type" value="Genomic_DNA"/>
</dbReference>
<dbReference type="GO" id="GO:0006508">
    <property type="term" value="P:proteolysis"/>
    <property type="evidence" value="ECO:0007669"/>
    <property type="project" value="UniProtKB-KW"/>
</dbReference>
<dbReference type="GO" id="GO:0008239">
    <property type="term" value="F:dipeptidyl-peptidase activity"/>
    <property type="evidence" value="ECO:0007669"/>
    <property type="project" value="UniProtKB-UniRule"/>
</dbReference>
<dbReference type="EC" id="3.4.14.-" evidence="7"/>
<comment type="function">
    <text evidence="7">Catalyzes the removal of dipeptides from the N-terminus of oligopeptides.</text>
</comment>
<evidence type="ECO:0000256" key="6">
    <source>
        <dbReference type="ARBA" id="ARBA00022825"/>
    </source>
</evidence>
<gene>
    <name evidence="8" type="ORF">SAMN02745205_01610</name>
</gene>
<keyword evidence="6 7" id="KW-0720">Serine protease</keyword>
<evidence type="ECO:0000313" key="9">
    <source>
        <dbReference type="Proteomes" id="UP000189956"/>
    </source>
</evidence>
<proteinExistence type="inferred from homology"/>
<organism evidence="8 9">
    <name type="scientific">Porphyromonas cangingivalis</name>
    <dbReference type="NCBI Taxonomy" id="36874"/>
    <lineage>
        <taxon>Bacteria</taxon>
        <taxon>Pseudomonadati</taxon>
        <taxon>Bacteroidota</taxon>
        <taxon>Bacteroidia</taxon>
        <taxon>Bacteroidales</taxon>
        <taxon>Porphyromonadaceae</taxon>
        <taxon>Porphyromonas</taxon>
    </lineage>
</organism>
<name>A0A1T4MNA9_PORCN</name>
<dbReference type="InterPro" id="IPR043504">
    <property type="entry name" value="Peptidase_S1_PA_chymotrypsin"/>
</dbReference>
<dbReference type="SUPFAM" id="SSF50494">
    <property type="entry name" value="Trypsin-like serine proteases"/>
    <property type="match status" value="1"/>
</dbReference>
<keyword evidence="3 7" id="KW-0645">Protease</keyword>
<evidence type="ECO:0000313" key="8">
    <source>
        <dbReference type="EMBL" id="SJZ68539.1"/>
    </source>
</evidence>
<dbReference type="Gene3D" id="2.40.10.10">
    <property type="entry name" value="Trypsin-like serine proteases"/>
    <property type="match status" value="1"/>
</dbReference>
<feature type="signal peptide" evidence="7">
    <location>
        <begin position="1"/>
        <end position="23"/>
    </location>
</feature>
<comment type="similarity">
    <text evidence="1 7">Belongs to the peptidase S46 family.</text>
</comment>
<keyword evidence="5 7" id="KW-0378">Hydrolase</keyword>
<evidence type="ECO:0000256" key="2">
    <source>
        <dbReference type="ARBA" id="ARBA00022438"/>
    </source>
</evidence>
<evidence type="ECO:0000256" key="3">
    <source>
        <dbReference type="ARBA" id="ARBA00022670"/>
    </source>
</evidence>
<dbReference type="PANTHER" id="PTHR38469">
    <property type="entry name" value="PERIPLASMIC PEPTIDASE SUBFAMILY S1B"/>
    <property type="match status" value="1"/>
</dbReference>
<dbReference type="GO" id="GO:0070009">
    <property type="term" value="F:serine-type aminopeptidase activity"/>
    <property type="evidence" value="ECO:0007669"/>
    <property type="project" value="UniProtKB-UniRule"/>
</dbReference>
<dbReference type="InterPro" id="IPR019500">
    <property type="entry name" value="Pep_S46"/>
</dbReference>
<dbReference type="RefSeq" id="WP_078735865.1">
    <property type="nucleotide sequence ID" value="NZ_FUWL01000014.1"/>
</dbReference>
<evidence type="ECO:0000256" key="1">
    <source>
        <dbReference type="ARBA" id="ARBA00010491"/>
    </source>
</evidence>
<keyword evidence="2 7" id="KW-0031">Aminopeptidase</keyword>
<keyword evidence="4 7" id="KW-0732">Signal</keyword>
<dbReference type="PANTHER" id="PTHR38469:SF1">
    <property type="entry name" value="PERIPLASMIC PEPTIDASE SUBFAMILY S1B"/>
    <property type="match status" value="1"/>
</dbReference>
<evidence type="ECO:0000256" key="4">
    <source>
        <dbReference type="ARBA" id="ARBA00022729"/>
    </source>
</evidence>
<accession>A0A1T4MNA9</accession>
<feature type="chain" id="PRO_5023028374" description="Dipeptidyl-peptidase" evidence="7">
    <location>
        <begin position="24"/>
        <end position="714"/>
    </location>
</feature>
<reference evidence="8 9" key="1">
    <citation type="submission" date="2017-02" db="EMBL/GenBank/DDBJ databases">
        <authorList>
            <person name="Peterson S.W."/>
        </authorList>
    </citation>
    <scope>NUCLEOTIDE SEQUENCE [LARGE SCALE GENOMIC DNA]</scope>
    <source>
        <strain evidence="8 9">ATCC 700135</strain>
    </source>
</reference>
<sequence>MKIFKMLSAAFFATLLCAPSLRADEGMWLLPYLKQQNIKRMQEMGLTLSAEQIYSPGKGSVIDAIVHFDGGCTGEVVSSQGLLLTNHHCGYDQIREHSTVQNNFLRNGFYAPTMKDELPNPGLVVTFIDEIVDVTGFVNAYLKKAKCNDPMEYLSRKYLSKIADAWYKKNRGKKAGYVVLDLAPFYEGNKFFLSVSKEYSDVRLVAAPPTSIGSYGEDTDNWVWPRHSGDFCVFRIYTDKDGKPAKYDPNNVPLKPKHYFKVNSGGLNENDFVMIMGYPGRTNHFYTAAEVAERRDIDNTVRIDMRKVRQETMLAEMRADEAVKIQYASKYARSTNAYKNAIGSNWAIRKMDFEGMKKAQQEKLAKYATENNKPEYIEAMKKIEEMVAQRADFRRQVWMIDEGLIRAVETVSAPVLDEKTFAELKADAGKRRKFMDEKYTTIFNKDYNKEVDRKVTKAMLTAFVKGTAAANLPAVLRDAKDIDAFVDRLIDKSIYMDAAALEAAITTGDYATYNADPVVRLAKDVNARFKEVKDKVAGFDREFARVRKTYVKGVMEMEGEMNVWPDANSTIRYTFGQLKGYIPRDNVYYGFQTTMDGVMEKEDPTNPEYTLSPKLKDIYNRKDFGSYALANGKMPVDICATTHTTGGNSGSPVIDKYGNLVGLNFDRNWEGVGGDINYLADYQRSIICDVRYVLLILDKYLGAQRLIDEMDIAK</sequence>
<dbReference type="GO" id="GO:0043171">
    <property type="term" value="P:peptide catabolic process"/>
    <property type="evidence" value="ECO:0007669"/>
    <property type="project" value="UniProtKB-UniRule"/>
</dbReference>
<dbReference type="Pfam" id="PF10459">
    <property type="entry name" value="Peptidase_S46"/>
    <property type="match status" value="1"/>
</dbReference>
<evidence type="ECO:0000256" key="5">
    <source>
        <dbReference type="ARBA" id="ARBA00022801"/>
    </source>
</evidence>
<dbReference type="AlphaFoldDB" id="A0A1T4MNA9"/>
<dbReference type="InterPro" id="IPR009003">
    <property type="entry name" value="Peptidase_S1_PA"/>
</dbReference>
<protein>
    <recommendedName>
        <fullName evidence="7">Dipeptidyl-peptidase</fullName>
        <ecNumber evidence="7">3.4.14.-</ecNumber>
    </recommendedName>
</protein>
<dbReference type="Proteomes" id="UP000189956">
    <property type="component" value="Unassembled WGS sequence"/>
</dbReference>
<evidence type="ECO:0000256" key="7">
    <source>
        <dbReference type="RuleBase" id="RU366067"/>
    </source>
</evidence>